<dbReference type="EMBL" id="GGEC01074563">
    <property type="protein sequence ID" value="MBX55047.1"/>
    <property type="molecule type" value="Transcribed_RNA"/>
</dbReference>
<accession>A0A2P2PJY5</accession>
<dbReference type="AlphaFoldDB" id="A0A2P2PJY5"/>
<protein>
    <submittedName>
        <fullName evidence="1">Uncharacterized protein</fullName>
    </submittedName>
</protein>
<evidence type="ECO:0000313" key="1">
    <source>
        <dbReference type="EMBL" id="MBX55047.1"/>
    </source>
</evidence>
<sequence length="34" mass="4072">MKPKATHKRLLRQISSYIWVGQSLRSIHFCMLEI</sequence>
<reference evidence="1" key="1">
    <citation type="submission" date="2018-02" db="EMBL/GenBank/DDBJ databases">
        <title>Rhizophora mucronata_Transcriptome.</title>
        <authorList>
            <person name="Meera S.P."/>
            <person name="Sreeshan A."/>
            <person name="Augustine A."/>
        </authorList>
    </citation>
    <scope>NUCLEOTIDE SEQUENCE</scope>
    <source>
        <tissue evidence="1">Leaf</tissue>
    </source>
</reference>
<proteinExistence type="predicted"/>
<organism evidence="1">
    <name type="scientific">Rhizophora mucronata</name>
    <name type="common">Asiatic mangrove</name>
    <dbReference type="NCBI Taxonomy" id="61149"/>
    <lineage>
        <taxon>Eukaryota</taxon>
        <taxon>Viridiplantae</taxon>
        <taxon>Streptophyta</taxon>
        <taxon>Embryophyta</taxon>
        <taxon>Tracheophyta</taxon>
        <taxon>Spermatophyta</taxon>
        <taxon>Magnoliopsida</taxon>
        <taxon>eudicotyledons</taxon>
        <taxon>Gunneridae</taxon>
        <taxon>Pentapetalae</taxon>
        <taxon>rosids</taxon>
        <taxon>fabids</taxon>
        <taxon>Malpighiales</taxon>
        <taxon>Rhizophoraceae</taxon>
        <taxon>Rhizophora</taxon>
    </lineage>
</organism>
<name>A0A2P2PJY5_RHIMU</name>